<keyword evidence="4" id="KW-1185">Reference proteome</keyword>
<sequence>MAAVNPFYSEYTTNYGSSYYHYSQPPSCDQYSPNHFRPAGLQYSENVLNLPQQQQQQQQQHTQQQTQHDQVAVDATSSHQPLSELSKQVPYSSMMVPATAHAYGSSPYQYHGNEQYNPSQYYSGTQQTHYSQYQNQLDAYYNYQYHTMGHTHVTANTSFDSSAPYPQGQLSLDSVGSEGAYRRKILEAASKSSATKRKCPTNNEDTDEEESSASAKDSPALRALLTNPAKKLKYNPHYVAVTNRASMPAGCGSGILSPASDRIVPDIIPISPNKTDDSIDSLLDSAKHGYDSMEGMKIALSHLSQPATPRFDGVSTPPLSPKDLESALSSSPRLPEESGKWPQNGDTDGSTMTMKLQMPSSQFPAAYGAVVNAGLRQEAVVGHQQQQQQQQQQDPMLHYHQQPSVADHWPYHHTDAHHHHTHLQQQQQQQHLQQTYPPPNVPCGRSPYDNNSNYLREGHFWQPCARHQTEESKGNRTLSAWTPRREVIPPRSNRNQTCRGDVGPECAGTRADTTLGHTTVCLDFSYNLKTAR</sequence>
<protein>
    <submittedName>
        <fullName evidence="3">FTZ domain-containing protein</fullName>
    </submittedName>
</protein>
<accession>A0A182F8S8</accession>
<organism evidence="3 4">
    <name type="scientific">Anopheles albimanus</name>
    <name type="common">New world malaria mosquito</name>
    <dbReference type="NCBI Taxonomy" id="7167"/>
    <lineage>
        <taxon>Eukaryota</taxon>
        <taxon>Metazoa</taxon>
        <taxon>Ecdysozoa</taxon>
        <taxon>Arthropoda</taxon>
        <taxon>Hexapoda</taxon>
        <taxon>Insecta</taxon>
        <taxon>Pterygota</taxon>
        <taxon>Neoptera</taxon>
        <taxon>Endopterygota</taxon>
        <taxon>Diptera</taxon>
        <taxon>Nematocera</taxon>
        <taxon>Culicoidea</taxon>
        <taxon>Culicidae</taxon>
        <taxon>Anophelinae</taxon>
        <taxon>Anopheles</taxon>
    </lineage>
</organism>
<feature type="region of interest" description="Disordered" evidence="1">
    <location>
        <begin position="408"/>
        <end position="449"/>
    </location>
</feature>
<dbReference type="VEuPathDB" id="VectorBase:AALB20_026617"/>
<evidence type="ECO:0000259" key="2">
    <source>
        <dbReference type="Pfam" id="PF03867"/>
    </source>
</evidence>
<evidence type="ECO:0000313" key="4">
    <source>
        <dbReference type="Proteomes" id="UP000069272"/>
    </source>
</evidence>
<feature type="region of interest" description="Disordered" evidence="1">
    <location>
        <begin position="308"/>
        <end position="354"/>
    </location>
</feature>
<evidence type="ECO:0000256" key="1">
    <source>
        <dbReference type="SAM" id="MobiDB-lite"/>
    </source>
</evidence>
<dbReference type="Proteomes" id="UP000069272">
    <property type="component" value="Chromosome 2R"/>
</dbReference>
<dbReference type="STRING" id="7167.A0A182F8S8"/>
<feature type="region of interest" description="Disordered" evidence="1">
    <location>
        <begin position="51"/>
        <end position="82"/>
    </location>
</feature>
<feature type="compositionally biased region" description="Low complexity" evidence="1">
    <location>
        <begin position="423"/>
        <end position="435"/>
    </location>
</feature>
<feature type="region of interest" description="Disordered" evidence="1">
    <location>
        <begin position="191"/>
        <end position="218"/>
    </location>
</feature>
<dbReference type="VEuPathDB" id="VectorBase:AALB002902"/>
<reference evidence="3" key="2">
    <citation type="submission" date="2022-08" db="UniProtKB">
        <authorList>
            <consortium name="EnsemblMetazoa"/>
        </authorList>
    </citation>
    <scope>IDENTIFICATION</scope>
    <source>
        <strain evidence="3">STECLA/ALBI9_A</strain>
    </source>
</reference>
<dbReference type="InterPro" id="IPR005567">
    <property type="entry name" value="FTZ_N"/>
</dbReference>
<feature type="compositionally biased region" description="Polar residues" evidence="1">
    <location>
        <begin position="344"/>
        <end position="354"/>
    </location>
</feature>
<evidence type="ECO:0000313" key="3">
    <source>
        <dbReference type="EnsemblMetazoa" id="AALB002902-PA"/>
    </source>
</evidence>
<proteinExistence type="predicted"/>
<dbReference type="Pfam" id="PF03867">
    <property type="entry name" value="FTZ"/>
    <property type="match status" value="1"/>
</dbReference>
<dbReference type="EnsemblMetazoa" id="AALB002902-RA">
    <property type="protein sequence ID" value="AALB002902-PA"/>
    <property type="gene ID" value="AALB002902"/>
</dbReference>
<reference evidence="3 4" key="1">
    <citation type="journal article" date="2017" name="G3 (Bethesda)">
        <title>The Physical Genome Mapping of Anopheles albimanus Corrected Scaffold Misassemblies and Identified Interarm Rearrangements in Genus Anopheles.</title>
        <authorList>
            <person name="Artemov G.N."/>
            <person name="Peery A.N."/>
            <person name="Jiang X."/>
            <person name="Tu Z."/>
            <person name="Stegniy V.N."/>
            <person name="Sharakhova M.V."/>
            <person name="Sharakhov I.V."/>
        </authorList>
    </citation>
    <scope>NUCLEOTIDE SEQUENCE [LARGE SCALE GENOMIC DNA]</scope>
    <source>
        <strain evidence="3 4">ALBI9_A</strain>
    </source>
</reference>
<feature type="compositionally biased region" description="Low complexity" evidence="1">
    <location>
        <begin position="52"/>
        <end position="75"/>
    </location>
</feature>
<feature type="domain" description="Fushi tarazu N-terminal" evidence="2">
    <location>
        <begin position="103"/>
        <end position="324"/>
    </location>
</feature>
<dbReference type="AlphaFoldDB" id="A0A182F8S8"/>
<name>A0A182F8S8_ANOAL</name>